<evidence type="ECO:0000256" key="1">
    <source>
        <dbReference type="SAM" id="MobiDB-lite"/>
    </source>
</evidence>
<organism evidence="2 3">
    <name type="scientific">Glarea lozoyensis (strain ATCC 20868 / MF5171)</name>
    <dbReference type="NCBI Taxonomy" id="1116229"/>
    <lineage>
        <taxon>Eukaryota</taxon>
        <taxon>Fungi</taxon>
        <taxon>Dikarya</taxon>
        <taxon>Ascomycota</taxon>
        <taxon>Pezizomycotina</taxon>
        <taxon>Leotiomycetes</taxon>
        <taxon>Helotiales</taxon>
        <taxon>Helotiaceae</taxon>
        <taxon>Glarea</taxon>
    </lineage>
</organism>
<feature type="region of interest" description="Disordered" evidence="1">
    <location>
        <begin position="1"/>
        <end position="55"/>
    </location>
</feature>
<feature type="compositionally biased region" description="Polar residues" evidence="1">
    <location>
        <begin position="1"/>
        <end position="11"/>
    </location>
</feature>
<dbReference type="KEGG" id="glz:GLAREA_10976"/>
<feature type="region of interest" description="Disordered" evidence="1">
    <location>
        <begin position="60"/>
        <end position="79"/>
    </location>
</feature>
<reference evidence="2 3" key="1">
    <citation type="journal article" date="2013" name="BMC Genomics">
        <title>Genomics-driven discovery of the pneumocandin biosynthetic gene cluster in the fungus Glarea lozoyensis.</title>
        <authorList>
            <person name="Chen L."/>
            <person name="Yue Q."/>
            <person name="Zhang X."/>
            <person name="Xiang M."/>
            <person name="Wang C."/>
            <person name="Li S."/>
            <person name="Che Y."/>
            <person name="Ortiz-Lopez F.J."/>
            <person name="Bills G.F."/>
            <person name="Liu X."/>
            <person name="An Z."/>
        </authorList>
    </citation>
    <scope>NUCLEOTIDE SEQUENCE [LARGE SCALE GENOMIC DNA]</scope>
    <source>
        <strain evidence="3">ATCC 20868 / MF5171</strain>
    </source>
</reference>
<protein>
    <submittedName>
        <fullName evidence="2">Uncharacterized protein</fullName>
    </submittedName>
</protein>
<dbReference type="Proteomes" id="UP000016922">
    <property type="component" value="Unassembled WGS sequence"/>
</dbReference>
<evidence type="ECO:0000313" key="2">
    <source>
        <dbReference type="EMBL" id="EPE35277.1"/>
    </source>
</evidence>
<dbReference type="HOGENOM" id="CLU_1240241_0_0_1"/>
<evidence type="ECO:0000313" key="3">
    <source>
        <dbReference type="Proteomes" id="UP000016922"/>
    </source>
</evidence>
<dbReference type="EMBL" id="KE145354">
    <property type="protein sequence ID" value="EPE35277.1"/>
    <property type="molecule type" value="Genomic_DNA"/>
</dbReference>
<dbReference type="RefSeq" id="XP_008077356.1">
    <property type="nucleotide sequence ID" value="XM_008079165.1"/>
</dbReference>
<proteinExistence type="predicted"/>
<sequence length="223" mass="25019">MSMQISPTTHPTDAPSPTPTYNEYTPPPGLHSRSGQREKLQKKRRHNSKSSALSQELFATVSQEEHDRTTQKLESTSKTASELTRVAEFTVDALQISNSLLSEAASALQHKQNLITDTVAAWDEYRDVHSKEYTAEEHEDTWDDLASALHALAATYDDDVRDLSILQANADSFRDILSFEGNEHLQNKLTTTQDGIAERIDRMEAMLSEDGELRTMSRIVSDL</sequence>
<name>S3DA19_GLAL2</name>
<dbReference type="AlphaFoldDB" id="S3DA19"/>
<dbReference type="GeneID" id="19470018"/>
<gene>
    <name evidence="2" type="ORF">GLAREA_10976</name>
</gene>
<keyword evidence="3" id="KW-1185">Reference proteome</keyword>
<accession>S3DA19</accession>